<protein>
    <submittedName>
        <fullName evidence="2">Uncharacterized protein</fullName>
    </submittedName>
</protein>
<keyword evidence="1" id="KW-0472">Membrane</keyword>
<comment type="caution">
    <text evidence="2">The sequence shown here is derived from an EMBL/GenBank/DDBJ whole genome shotgun (WGS) entry which is preliminary data.</text>
</comment>
<keyword evidence="1" id="KW-1133">Transmembrane helix</keyword>
<sequence length="67" mass="7774">MSILDWLDKTRQKSESVRRRISLLLTFFIMLVIAAVWLSLVLFSSSEQPASAEQKSPFSIFVDMFDF</sequence>
<name>A0A2M8L9G2_9BACT</name>
<keyword evidence="1" id="KW-0812">Transmembrane</keyword>
<reference evidence="3" key="1">
    <citation type="submission" date="2017-09" db="EMBL/GenBank/DDBJ databases">
        <title>Depth-based differentiation of microbial function through sediment-hosted aquifers and enrichment of novel symbionts in the deep terrestrial subsurface.</title>
        <authorList>
            <person name="Probst A.J."/>
            <person name="Ladd B."/>
            <person name="Jarett J.K."/>
            <person name="Geller-Mcgrath D.E."/>
            <person name="Sieber C.M.K."/>
            <person name="Emerson J.B."/>
            <person name="Anantharaman K."/>
            <person name="Thomas B.C."/>
            <person name="Malmstrom R."/>
            <person name="Stieglmeier M."/>
            <person name="Klingl A."/>
            <person name="Woyke T."/>
            <person name="Ryan C.M."/>
            <person name="Banfield J.F."/>
        </authorList>
    </citation>
    <scope>NUCLEOTIDE SEQUENCE [LARGE SCALE GENOMIC DNA]</scope>
</reference>
<evidence type="ECO:0000313" key="2">
    <source>
        <dbReference type="EMBL" id="PJE73267.1"/>
    </source>
</evidence>
<feature type="transmembrane region" description="Helical" evidence="1">
    <location>
        <begin position="21"/>
        <end position="43"/>
    </location>
</feature>
<accession>A0A2M8L9G2</accession>
<dbReference type="EMBL" id="PFEP01000013">
    <property type="protein sequence ID" value="PJE73267.1"/>
    <property type="molecule type" value="Genomic_DNA"/>
</dbReference>
<dbReference type="Proteomes" id="UP000230603">
    <property type="component" value="Unassembled WGS sequence"/>
</dbReference>
<evidence type="ECO:0000256" key="1">
    <source>
        <dbReference type="SAM" id="Phobius"/>
    </source>
</evidence>
<evidence type="ECO:0000313" key="3">
    <source>
        <dbReference type="Proteomes" id="UP000230603"/>
    </source>
</evidence>
<proteinExistence type="predicted"/>
<organism evidence="2 3">
    <name type="scientific">Candidatus Tagabacteria bacterium CG10_big_fil_rev_8_21_14_0_10_40_13</name>
    <dbReference type="NCBI Taxonomy" id="1975022"/>
    <lineage>
        <taxon>Bacteria</taxon>
        <taxon>Candidatus Tagaibacteriota</taxon>
    </lineage>
</organism>
<gene>
    <name evidence="2" type="ORF">COV00_00820</name>
</gene>
<dbReference type="AlphaFoldDB" id="A0A2M8L9G2"/>